<comment type="caution">
    <text evidence="1">The sequence shown here is derived from an EMBL/GenBank/DDBJ whole genome shotgun (WGS) entry which is preliminary data.</text>
</comment>
<dbReference type="RefSeq" id="WP_376805821.1">
    <property type="nucleotide sequence ID" value="NZ_JBHTAC010000006.1"/>
</dbReference>
<evidence type="ECO:0000313" key="2">
    <source>
        <dbReference type="Proteomes" id="UP001596392"/>
    </source>
</evidence>
<gene>
    <name evidence="1" type="ORF">ACFQO7_08075</name>
</gene>
<keyword evidence="2" id="KW-1185">Reference proteome</keyword>
<proteinExistence type="predicted"/>
<reference evidence="2" key="1">
    <citation type="journal article" date="2019" name="Int. J. Syst. Evol. Microbiol.">
        <title>The Global Catalogue of Microorganisms (GCM) 10K type strain sequencing project: providing services to taxonomists for standard genome sequencing and annotation.</title>
        <authorList>
            <consortium name="The Broad Institute Genomics Platform"/>
            <consortium name="The Broad Institute Genome Sequencing Center for Infectious Disease"/>
            <person name="Wu L."/>
            <person name="Ma J."/>
        </authorList>
    </citation>
    <scope>NUCLEOTIDE SEQUENCE [LARGE SCALE GENOMIC DNA]</scope>
    <source>
        <strain evidence="2">CGMCC 1.9106</strain>
    </source>
</reference>
<dbReference type="EMBL" id="JBHTAC010000006">
    <property type="protein sequence ID" value="MFC7242437.1"/>
    <property type="molecule type" value="Genomic_DNA"/>
</dbReference>
<protein>
    <submittedName>
        <fullName evidence="1">Uncharacterized protein</fullName>
    </submittedName>
</protein>
<name>A0ABW2GU98_9ACTN</name>
<dbReference type="Proteomes" id="UP001596392">
    <property type="component" value="Unassembled WGS sequence"/>
</dbReference>
<sequence>MNWADDAPATEAAWTRLTPAERASIDQVDAERLERERAGMAPRFAEALIEPKYSVRNRFRLWEHLIRRLEQDRLDEGYLIDLYFNDLTSRDTLGTLLDAHPELAAGELGPLLAALDRRFEAATEFDGGAERRRWTSRFESEQLSPRWSRRPHRLPWEH</sequence>
<accession>A0ABW2GU98</accession>
<organism evidence="1 2">
    <name type="scientific">Catellatospora aurea</name>
    <dbReference type="NCBI Taxonomy" id="1337874"/>
    <lineage>
        <taxon>Bacteria</taxon>
        <taxon>Bacillati</taxon>
        <taxon>Actinomycetota</taxon>
        <taxon>Actinomycetes</taxon>
        <taxon>Micromonosporales</taxon>
        <taxon>Micromonosporaceae</taxon>
        <taxon>Catellatospora</taxon>
    </lineage>
</organism>
<evidence type="ECO:0000313" key="1">
    <source>
        <dbReference type="EMBL" id="MFC7242437.1"/>
    </source>
</evidence>